<dbReference type="Proteomes" id="UP000052943">
    <property type="component" value="Unassembled WGS sequence"/>
</dbReference>
<evidence type="ECO:0000259" key="3">
    <source>
        <dbReference type="Pfam" id="PF25413"/>
    </source>
</evidence>
<dbReference type="Pfam" id="PF01494">
    <property type="entry name" value="FAD_binding_3"/>
    <property type="match status" value="1"/>
</dbReference>
<feature type="compositionally biased region" description="Basic and acidic residues" evidence="1">
    <location>
        <begin position="14"/>
        <end position="26"/>
    </location>
</feature>
<sequence length="801" mass="90175">MASSGQSTRNLNGVDRRVPMHNPFDRPRAMDRRVAYIGEGLIDPNGLDSLDNLGDIDIDQNSPQRRREVLDDLAIDVGEKYLDDIYKEDTDGADEDKAAEQVRHHLAVSSINSHEVGHKERVRTEKELAWLKVRQLLIEEEEKASTHKRRHTKSISRSVERSAVRSEASDDKSCNTVKLLDSMAPYTCTPQPPQPPQLFSPKNNRTRPEVEVQPPQTFASKLAQFLGAGSVSDNESTSSKSSRSLSGYSANTPTRWQLLATLEQVTKTCQRMELSEETMARVSEHLNSIDQVVREDMSANQSRARRLSSTQASNDSNDSLDTYSVVDIPPAHPQADVAPTVRDSFKGFASCQDLRDTLAAFNNLLADCCLDGVKLQEPWHVYYHIRDAVYSKLSFRHKQLFKLLDVRFSLDVFKRRPCVNKRMCIVGAGPVGLRAAIELALLGGKVTVVEKRTKFSRENMLHLWPWVVQDLASLGAKVLFKNFCKSRTYFHVSTRQLQVVLLKVALLVGVKVHSATGFKAIVSPSPHDNGGNLFYSIKTEPQIPVAEYTAVLGATGTNDLIAEPAGITRFVFSRNESLGIVCYFPNLETTDEMKTKEFSWTTRLKHHMLDKMRDVGIDLENIVYFRGDMHYLVMTPKRQNLLIHGVVKQNYADSKDLVRKENVNPDALNMFVKNIVKFAGITRKTDFTRVNLIDFSQLTRADKAASILSSHGKKLYVGLAGDSLLEPVWHEGVGTCRGFLSALDGAWMIAHIGRKTDEQLLADRHVAFQVMQRLSGHHRDEMQKNVRKYTVDPKTRYRGVC</sequence>
<protein>
    <submittedName>
        <fullName evidence="4">Methionine sulfoxide oxidase MICAL3 protein</fullName>
    </submittedName>
</protein>
<dbReference type="AlphaFoldDB" id="A0A0W8BZJ1"/>
<accession>A0A0W8BZJ1</accession>
<evidence type="ECO:0000313" key="4">
    <source>
        <dbReference type="EMBL" id="KUF77255.1"/>
    </source>
</evidence>
<name>A0A0W8BZJ1_PHYNI</name>
<dbReference type="OrthoDB" id="20799at2759"/>
<feature type="region of interest" description="Disordered" evidence="1">
    <location>
        <begin position="143"/>
        <end position="173"/>
    </location>
</feature>
<dbReference type="STRING" id="4790.A0A0W8BZJ1"/>
<dbReference type="Gene3D" id="3.50.50.60">
    <property type="entry name" value="FAD/NAD(P)-binding domain"/>
    <property type="match status" value="1"/>
</dbReference>
<evidence type="ECO:0000259" key="2">
    <source>
        <dbReference type="Pfam" id="PF01494"/>
    </source>
</evidence>
<dbReference type="EMBL" id="LNFO01005619">
    <property type="protein sequence ID" value="KUF77255.1"/>
    <property type="molecule type" value="Genomic_DNA"/>
</dbReference>
<reference evidence="4 5" key="1">
    <citation type="submission" date="2015-11" db="EMBL/GenBank/DDBJ databases">
        <title>Genomes and virulence difference between two physiological races of Phytophthora nicotianae.</title>
        <authorList>
            <person name="Liu H."/>
            <person name="Ma X."/>
            <person name="Yu H."/>
            <person name="Fang D."/>
            <person name="Li Y."/>
            <person name="Wang X."/>
            <person name="Wang W."/>
            <person name="Dong Y."/>
            <person name="Xiao B."/>
        </authorList>
    </citation>
    <scope>NUCLEOTIDE SEQUENCE [LARGE SCALE GENOMIC DNA]</scope>
    <source>
        <strain evidence="5">race 0</strain>
    </source>
</reference>
<dbReference type="InterPro" id="IPR002938">
    <property type="entry name" value="FAD-bd"/>
</dbReference>
<feature type="region of interest" description="Disordered" evidence="1">
    <location>
        <begin position="185"/>
        <end position="214"/>
    </location>
</feature>
<dbReference type="SUPFAM" id="SSF51905">
    <property type="entry name" value="FAD/NAD(P)-binding domain"/>
    <property type="match status" value="1"/>
</dbReference>
<feature type="compositionally biased region" description="Low complexity" evidence="1">
    <location>
        <begin position="230"/>
        <end position="250"/>
    </location>
</feature>
<feature type="compositionally biased region" description="Polar residues" evidence="1">
    <location>
        <begin position="1"/>
        <end position="11"/>
    </location>
</feature>
<dbReference type="Pfam" id="PF25413">
    <property type="entry name" value="Rossman_Mical"/>
    <property type="match status" value="1"/>
</dbReference>
<dbReference type="PANTHER" id="PTHR42841">
    <property type="entry name" value="AMINE OXIDASE"/>
    <property type="match status" value="1"/>
</dbReference>
<proteinExistence type="predicted"/>
<organism evidence="4 5">
    <name type="scientific">Phytophthora nicotianae</name>
    <name type="common">Potato buckeye rot agent</name>
    <name type="synonym">Phytophthora parasitica</name>
    <dbReference type="NCBI Taxonomy" id="4792"/>
    <lineage>
        <taxon>Eukaryota</taxon>
        <taxon>Sar</taxon>
        <taxon>Stramenopiles</taxon>
        <taxon>Oomycota</taxon>
        <taxon>Peronosporomycetes</taxon>
        <taxon>Peronosporales</taxon>
        <taxon>Peronosporaceae</taxon>
        <taxon>Phytophthora</taxon>
    </lineage>
</organism>
<evidence type="ECO:0000256" key="1">
    <source>
        <dbReference type="SAM" id="MobiDB-lite"/>
    </source>
</evidence>
<gene>
    <name evidence="4" type="ORF">AM587_10017754</name>
</gene>
<dbReference type="InterPro" id="IPR057494">
    <property type="entry name" value="Rossman_Mical"/>
</dbReference>
<feature type="domain" description="FAD-binding" evidence="2">
    <location>
        <begin position="424"/>
        <end position="457"/>
    </location>
</feature>
<feature type="region of interest" description="Disordered" evidence="1">
    <location>
        <begin position="1"/>
        <end position="26"/>
    </location>
</feature>
<dbReference type="InterPro" id="IPR036188">
    <property type="entry name" value="FAD/NAD-bd_sf"/>
</dbReference>
<feature type="domain" description="[F-actin]-monooxygenase MICAL1-3-like Rossman" evidence="3">
    <location>
        <begin position="578"/>
        <end position="681"/>
    </location>
</feature>
<evidence type="ECO:0000313" key="5">
    <source>
        <dbReference type="Proteomes" id="UP000052943"/>
    </source>
</evidence>
<comment type="caution">
    <text evidence="4">The sequence shown here is derived from an EMBL/GenBank/DDBJ whole genome shotgun (WGS) entry which is preliminary data.</text>
</comment>
<feature type="compositionally biased region" description="Polar residues" evidence="1">
    <location>
        <begin position="298"/>
        <end position="319"/>
    </location>
</feature>
<feature type="region of interest" description="Disordered" evidence="1">
    <location>
        <begin position="229"/>
        <end position="250"/>
    </location>
</feature>
<dbReference type="GO" id="GO:0071949">
    <property type="term" value="F:FAD binding"/>
    <property type="evidence" value="ECO:0007669"/>
    <property type="project" value="InterPro"/>
</dbReference>
<feature type="region of interest" description="Disordered" evidence="1">
    <location>
        <begin position="296"/>
        <end position="319"/>
    </location>
</feature>
<feature type="compositionally biased region" description="Basic and acidic residues" evidence="1">
    <location>
        <begin position="158"/>
        <end position="173"/>
    </location>
</feature>